<keyword evidence="5" id="KW-1185">Reference proteome</keyword>
<keyword evidence="1" id="KW-0805">Transcription regulation</keyword>
<keyword evidence="2" id="KW-0804">Transcription</keyword>
<organism evidence="4 5">
    <name type="scientific">Nyssa sinensis</name>
    <dbReference type="NCBI Taxonomy" id="561372"/>
    <lineage>
        <taxon>Eukaryota</taxon>
        <taxon>Viridiplantae</taxon>
        <taxon>Streptophyta</taxon>
        <taxon>Embryophyta</taxon>
        <taxon>Tracheophyta</taxon>
        <taxon>Spermatophyta</taxon>
        <taxon>Magnoliopsida</taxon>
        <taxon>eudicotyledons</taxon>
        <taxon>Gunneridae</taxon>
        <taxon>Pentapetalae</taxon>
        <taxon>asterids</taxon>
        <taxon>Cornales</taxon>
        <taxon>Nyssaceae</taxon>
        <taxon>Nyssa</taxon>
    </lineage>
</organism>
<dbReference type="OrthoDB" id="1935022at2759"/>
<name>A0A5J4ZIT4_9ASTE</name>
<dbReference type="EMBL" id="CM018050">
    <property type="protein sequence ID" value="KAA8517734.1"/>
    <property type="molecule type" value="Genomic_DNA"/>
</dbReference>
<dbReference type="Pfam" id="PF03514">
    <property type="entry name" value="GRAS"/>
    <property type="match status" value="1"/>
</dbReference>
<dbReference type="PROSITE" id="PS50985">
    <property type="entry name" value="GRAS"/>
    <property type="match status" value="1"/>
</dbReference>
<gene>
    <name evidence="4" type="ORF">F0562_015207</name>
</gene>
<dbReference type="PANTHER" id="PTHR31636">
    <property type="entry name" value="OSJNBA0084A10.13 PROTEIN-RELATED"/>
    <property type="match status" value="1"/>
</dbReference>
<feature type="region of interest" description="Leucine repeat II (LRII)" evidence="3">
    <location>
        <begin position="273"/>
        <end position="305"/>
    </location>
</feature>
<proteinExistence type="inferred from homology"/>
<reference evidence="4 5" key="1">
    <citation type="submission" date="2019-09" db="EMBL/GenBank/DDBJ databases">
        <title>A chromosome-level genome assembly of the Chinese tupelo Nyssa sinensis.</title>
        <authorList>
            <person name="Yang X."/>
            <person name="Kang M."/>
            <person name="Yang Y."/>
            <person name="Xiong H."/>
            <person name="Wang M."/>
            <person name="Zhang Z."/>
            <person name="Wang Z."/>
            <person name="Wu H."/>
            <person name="Ma T."/>
            <person name="Liu J."/>
            <person name="Xi Z."/>
        </authorList>
    </citation>
    <scope>NUCLEOTIDE SEQUENCE [LARGE SCALE GENOMIC DNA]</scope>
    <source>
        <strain evidence="4">J267</strain>
        <tissue evidence="4">Leaf</tissue>
    </source>
</reference>
<evidence type="ECO:0000313" key="4">
    <source>
        <dbReference type="EMBL" id="KAA8517734.1"/>
    </source>
</evidence>
<dbReference type="AlphaFoldDB" id="A0A5J4ZIT4"/>
<feature type="region of interest" description="SAW" evidence="3">
    <location>
        <begin position="420"/>
        <end position="492"/>
    </location>
</feature>
<protein>
    <submittedName>
        <fullName evidence="4">Uncharacterized protein</fullName>
    </submittedName>
</protein>
<dbReference type="Proteomes" id="UP000325577">
    <property type="component" value="Linkage Group LG7"/>
</dbReference>
<comment type="similarity">
    <text evidence="3">Belongs to the GRAS family.</text>
</comment>
<comment type="caution">
    <text evidence="3">Lacks conserved residue(s) required for the propagation of feature annotation.</text>
</comment>
<sequence length="492" mass="55564">MMQPELLRPAWHSYKIMDSISDQVGAYGLHGDGHIVDSEFSFSSSFTTSDSSGISSDPFYPTMFTDEFIKLPILNDELQVMFSTENIAHDMEGFEPILGGEIGDICSWLGESEGEGSHPSQQLPIEGDDVWSPSISMKSSEASTVFSSVNLSPPGDDMEIDNQLSIHHLLQAYAEAMEMEQRELAEVIVKSISEKVSPVGEPLERLAFYLFESTEKEGDYLKQESSKNFEAAFMAFYQIFPYGSRQQKAVRLTSIKSWEEDYCCTPPQWRFEETKRHLYNHAKSFGLKLKVEEMGIEDLASEIKSMKKRGGGREWLAFNCMVGLPHMQRSRRSHAVEFLRVAKELLANSATNGGFIAFGDGDAAEEKLRNCSGYGSFFYGYLTHYLALHESMDWNFPNYLAEARLIMESLFVAPYVSSVSWLQKWEEIRGSSDLQVGVGLESCRMSIANLMEAIEIVKGGENSYEVKTEGQNENEMVLEWRGTPLVRVSTWR</sequence>
<evidence type="ECO:0000313" key="5">
    <source>
        <dbReference type="Proteomes" id="UP000325577"/>
    </source>
</evidence>
<dbReference type="InterPro" id="IPR005202">
    <property type="entry name" value="TF_GRAS"/>
</dbReference>
<accession>A0A5J4ZIT4</accession>
<evidence type="ECO:0000256" key="3">
    <source>
        <dbReference type="PROSITE-ProRule" id="PRU01191"/>
    </source>
</evidence>
<evidence type="ECO:0000256" key="1">
    <source>
        <dbReference type="ARBA" id="ARBA00023015"/>
    </source>
</evidence>
<evidence type="ECO:0000256" key="2">
    <source>
        <dbReference type="ARBA" id="ARBA00023163"/>
    </source>
</evidence>